<feature type="compositionally biased region" description="Polar residues" evidence="1">
    <location>
        <begin position="37"/>
        <end position="49"/>
    </location>
</feature>
<feature type="region of interest" description="Disordered" evidence="1">
    <location>
        <begin position="1"/>
        <end position="139"/>
    </location>
</feature>
<sequence length="139" mass="14585">MPLLWGRPLMRSHAPSLEPDSSASVNKLAATPVEGSDPQTGTKGRQSFHTGIKRLFKGEAKSKDTHPDASAKRLIQNIGQPSQSLSVTDSLQKAPKTSGQSPLAELLGIPTAEPGTNPDQLGGSDHAHFAGSNPESDRA</sequence>
<reference evidence="2" key="1">
    <citation type="submission" date="2020-11" db="EMBL/GenBank/DDBJ databases">
        <authorList>
            <consortium name="DOE Joint Genome Institute"/>
            <person name="Ahrendt S."/>
            <person name="Riley R."/>
            <person name="Andreopoulos W."/>
            <person name="Labutti K."/>
            <person name="Pangilinan J."/>
            <person name="Ruiz-Duenas F.J."/>
            <person name="Barrasa J.M."/>
            <person name="Sanchez-Garcia M."/>
            <person name="Camarero S."/>
            <person name="Miyauchi S."/>
            <person name="Serrano A."/>
            <person name="Linde D."/>
            <person name="Babiker R."/>
            <person name="Drula E."/>
            <person name="Ayuso-Fernandez I."/>
            <person name="Pacheco R."/>
            <person name="Padilla G."/>
            <person name="Ferreira P."/>
            <person name="Barriuso J."/>
            <person name="Kellner H."/>
            <person name="Castanera R."/>
            <person name="Alfaro M."/>
            <person name="Ramirez L."/>
            <person name="Pisabarro A.G."/>
            <person name="Kuo A."/>
            <person name="Tritt A."/>
            <person name="Lipzen A."/>
            <person name="He G."/>
            <person name="Yan M."/>
            <person name="Ng V."/>
            <person name="Cullen D."/>
            <person name="Martin F."/>
            <person name="Rosso M.-N."/>
            <person name="Henrissat B."/>
            <person name="Hibbett D."/>
            <person name="Martinez A.T."/>
            <person name="Grigoriev I.V."/>
        </authorList>
    </citation>
    <scope>NUCLEOTIDE SEQUENCE</scope>
    <source>
        <strain evidence="2">MF-IS2</strain>
    </source>
</reference>
<protein>
    <submittedName>
        <fullName evidence="2">Uncharacterized protein</fullName>
    </submittedName>
</protein>
<comment type="caution">
    <text evidence="2">The sequence shown here is derived from an EMBL/GenBank/DDBJ whole genome shotgun (WGS) entry which is preliminary data.</text>
</comment>
<feature type="compositionally biased region" description="Polar residues" evidence="1">
    <location>
        <begin position="77"/>
        <end position="101"/>
    </location>
</feature>
<evidence type="ECO:0000313" key="2">
    <source>
        <dbReference type="EMBL" id="KAF9447408.1"/>
    </source>
</evidence>
<gene>
    <name evidence="2" type="ORF">P691DRAFT_123562</name>
</gene>
<proteinExistence type="predicted"/>
<evidence type="ECO:0000256" key="1">
    <source>
        <dbReference type="SAM" id="MobiDB-lite"/>
    </source>
</evidence>
<dbReference type="EMBL" id="MU151201">
    <property type="protein sequence ID" value="KAF9447408.1"/>
    <property type="molecule type" value="Genomic_DNA"/>
</dbReference>
<accession>A0A9P5X9N6</accession>
<keyword evidence="3" id="KW-1185">Reference proteome</keyword>
<feature type="compositionally biased region" description="Basic and acidic residues" evidence="1">
    <location>
        <begin position="56"/>
        <end position="71"/>
    </location>
</feature>
<name>A0A9P5X9N6_9AGAR</name>
<organism evidence="2 3">
    <name type="scientific">Macrolepiota fuliginosa MF-IS2</name>
    <dbReference type="NCBI Taxonomy" id="1400762"/>
    <lineage>
        <taxon>Eukaryota</taxon>
        <taxon>Fungi</taxon>
        <taxon>Dikarya</taxon>
        <taxon>Basidiomycota</taxon>
        <taxon>Agaricomycotina</taxon>
        <taxon>Agaricomycetes</taxon>
        <taxon>Agaricomycetidae</taxon>
        <taxon>Agaricales</taxon>
        <taxon>Agaricineae</taxon>
        <taxon>Agaricaceae</taxon>
        <taxon>Macrolepiota</taxon>
    </lineage>
</organism>
<dbReference type="AlphaFoldDB" id="A0A9P5X9N6"/>
<evidence type="ECO:0000313" key="3">
    <source>
        <dbReference type="Proteomes" id="UP000807342"/>
    </source>
</evidence>
<dbReference type="Proteomes" id="UP000807342">
    <property type="component" value="Unassembled WGS sequence"/>
</dbReference>